<organism evidence="2">
    <name type="scientific">Salmonella enterica subsp. enterica serovar Saintpaul</name>
    <dbReference type="NCBI Taxonomy" id="90105"/>
    <lineage>
        <taxon>Bacteria</taxon>
        <taxon>Pseudomonadati</taxon>
        <taxon>Pseudomonadota</taxon>
        <taxon>Gammaproteobacteria</taxon>
        <taxon>Enterobacterales</taxon>
        <taxon>Enterobacteriaceae</taxon>
        <taxon>Salmonella</taxon>
    </lineage>
</organism>
<name>A0A1S0ZDB4_SALET</name>
<protein>
    <submittedName>
        <fullName evidence="2">Capsid assembly protein</fullName>
    </submittedName>
</protein>
<reference evidence="2" key="1">
    <citation type="submission" date="2016-09" db="EMBL/GenBank/DDBJ databases">
        <title>Whole genome sequencing of Salmonella enterica.</title>
        <authorList>
            <person name="Bell R."/>
        </authorList>
    </citation>
    <scope>NUCLEOTIDE SEQUENCE [LARGE SCALE GENOMIC DNA]</scope>
    <source>
        <strain evidence="2">CFSAN044978</strain>
    </source>
</reference>
<gene>
    <name evidence="2" type="ORF">A7T00_16525</name>
</gene>
<accession>A0A1S0ZDB4</accession>
<dbReference type="InterPro" id="IPR009225">
    <property type="entry name" value="Phage_head_completion_GpL"/>
</dbReference>
<feature type="region of interest" description="Disordered" evidence="1">
    <location>
        <begin position="1"/>
        <end position="23"/>
    </location>
</feature>
<sequence>MGMVAKPQVNSAETDVTDVDDGDEKVTAGTFWPEILLRDLRLASRITGRTTTSRLKFVATEAVAHVTDQLEDWRGIQESAGYSTLADVPARMLNGESVKVYRYRRAVYSAARALLLENARDVDTTEKGDRKADALEVQTDDLWRDVRWAIADIRGTQRLFVELV</sequence>
<evidence type="ECO:0000256" key="1">
    <source>
        <dbReference type="SAM" id="MobiDB-lite"/>
    </source>
</evidence>
<evidence type="ECO:0000313" key="2">
    <source>
        <dbReference type="EMBL" id="OHG64454.1"/>
    </source>
</evidence>
<dbReference type="RefSeq" id="WP_024154164.1">
    <property type="nucleotide sequence ID" value="NZ_QWDP01000002.1"/>
</dbReference>
<dbReference type="EMBL" id="MLZC01000008">
    <property type="protein sequence ID" value="OHG64454.1"/>
    <property type="molecule type" value="Genomic_DNA"/>
</dbReference>
<comment type="caution">
    <text evidence="2">The sequence shown here is derived from an EMBL/GenBank/DDBJ whole genome shotgun (WGS) entry which is preliminary data.</text>
</comment>
<dbReference type="Pfam" id="PF05926">
    <property type="entry name" value="Phage_GPL"/>
    <property type="match status" value="1"/>
</dbReference>
<proteinExistence type="predicted"/>
<dbReference type="AlphaFoldDB" id="A0A1S0ZDB4"/>